<sequence length="210" mass="22669">MTPTNPNRRAEIIDAAERRFASQGYLQTSVSEIIGDAGIAKGTFYHYFQSKESVMYAVIDKNITLLKTQVESYMAESTQPPLAQFTMILGGGFAPRRPETTAISTELEQDGNELMHMRAIDATINALIPPLADLLGRATANGDIDCPDPDIAAAAILVLSAQLLDRDLLGWVKTRDIATIRNFGGVAERVIGAPTGTFTPIVDSFIASLP</sequence>
<feature type="DNA-binding region" description="H-T-H motif" evidence="2">
    <location>
        <begin position="29"/>
        <end position="48"/>
    </location>
</feature>
<name>C0E401_9CORY</name>
<evidence type="ECO:0000256" key="1">
    <source>
        <dbReference type="ARBA" id="ARBA00023125"/>
    </source>
</evidence>
<dbReference type="EMBL" id="ACEB01000022">
    <property type="protein sequence ID" value="EEG26894.1"/>
    <property type="molecule type" value="Genomic_DNA"/>
</dbReference>
<protein>
    <submittedName>
        <fullName evidence="4">Transcriptional regulator, TetR family</fullName>
    </submittedName>
</protein>
<dbReference type="PROSITE" id="PS01081">
    <property type="entry name" value="HTH_TETR_1"/>
    <property type="match status" value="1"/>
</dbReference>
<comment type="caution">
    <text evidence="4">The sequence shown here is derived from an EMBL/GenBank/DDBJ whole genome shotgun (WGS) entry which is preliminary data.</text>
</comment>
<organism evidence="4 5">
    <name type="scientific">Corynebacterium matruchotii ATCC 33806</name>
    <dbReference type="NCBI Taxonomy" id="566549"/>
    <lineage>
        <taxon>Bacteria</taxon>
        <taxon>Bacillati</taxon>
        <taxon>Actinomycetota</taxon>
        <taxon>Actinomycetes</taxon>
        <taxon>Mycobacteriales</taxon>
        <taxon>Corynebacteriaceae</taxon>
        <taxon>Corynebacterium</taxon>
    </lineage>
</organism>
<dbReference type="Proteomes" id="UP000006247">
    <property type="component" value="Unassembled WGS sequence"/>
</dbReference>
<dbReference type="InterPro" id="IPR023772">
    <property type="entry name" value="DNA-bd_HTH_TetR-type_CS"/>
</dbReference>
<feature type="domain" description="HTH tetR-type" evidence="3">
    <location>
        <begin position="6"/>
        <end position="66"/>
    </location>
</feature>
<proteinExistence type="predicted"/>
<keyword evidence="1 2" id="KW-0238">DNA-binding</keyword>
<reference evidence="4 5" key="1">
    <citation type="submission" date="2009-01" db="EMBL/GenBank/DDBJ databases">
        <authorList>
            <person name="Fulton L."/>
            <person name="Clifton S."/>
            <person name="Chinwalla A.T."/>
            <person name="Mitreva M."/>
            <person name="Sodergren E."/>
            <person name="Weinstock G."/>
            <person name="Clifton S."/>
            <person name="Dooling D.J."/>
            <person name="Fulton B."/>
            <person name="Minx P."/>
            <person name="Pepin K.H."/>
            <person name="Johnson M."/>
            <person name="Bhonagiri V."/>
            <person name="Nash W.E."/>
            <person name="Mardis E.R."/>
            <person name="Wilson R.K."/>
        </authorList>
    </citation>
    <scope>NUCLEOTIDE SEQUENCE [LARGE SCALE GENOMIC DNA]</scope>
    <source>
        <strain evidence="4 5">ATCC 33806</strain>
    </source>
</reference>
<evidence type="ECO:0000259" key="3">
    <source>
        <dbReference type="PROSITE" id="PS50977"/>
    </source>
</evidence>
<dbReference type="InterPro" id="IPR009057">
    <property type="entry name" value="Homeodomain-like_sf"/>
</dbReference>
<dbReference type="InterPro" id="IPR001647">
    <property type="entry name" value="HTH_TetR"/>
</dbReference>
<dbReference type="HOGENOM" id="CLU_069356_29_2_11"/>
<accession>C0E401</accession>
<dbReference type="SUPFAM" id="SSF46689">
    <property type="entry name" value="Homeodomain-like"/>
    <property type="match status" value="1"/>
</dbReference>
<dbReference type="Gene3D" id="1.10.357.10">
    <property type="entry name" value="Tetracycline Repressor, domain 2"/>
    <property type="match status" value="1"/>
</dbReference>
<gene>
    <name evidence="4" type="ORF">CORMATOL_01722</name>
</gene>
<dbReference type="GO" id="GO:0003700">
    <property type="term" value="F:DNA-binding transcription factor activity"/>
    <property type="evidence" value="ECO:0007669"/>
    <property type="project" value="TreeGrafter"/>
</dbReference>
<dbReference type="Pfam" id="PF00440">
    <property type="entry name" value="TetR_N"/>
    <property type="match status" value="1"/>
</dbReference>
<evidence type="ECO:0000313" key="4">
    <source>
        <dbReference type="EMBL" id="EEG26894.1"/>
    </source>
</evidence>
<dbReference type="PANTHER" id="PTHR30055">
    <property type="entry name" value="HTH-TYPE TRANSCRIPTIONAL REGULATOR RUTR"/>
    <property type="match status" value="1"/>
</dbReference>
<dbReference type="RefSeq" id="WP_005521493.1">
    <property type="nucleotide sequence ID" value="NZ_EQ973329.1"/>
</dbReference>
<dbReference type="AlphaFoldDB" id="C0E401"/>
<dbReference type="InterPro" id="IPR050109">
    <property type="entry name" value="HTH-type_TetR-like_transc_reg"/>
</dbReference>
<dbReference type="GO" id="GO:0000976">
    <property type="term" value="F:transcription cis-regulatory region binding"/>
    <property type="evidence" value="ECO:0007669"/>
    <property type="project" value="TreeGrafter"/>
</dbReference>
<dbReference type="PROSITE" id="PS50977">
    <property type="entry name" value="HTH_TETR_2"/>
    <property type="match status" value="1"/>
</dbReference>
<dbReference type="PRINTS" id="PR00455">
    <property type="entry name" value="HTHTETR"/>
</dbReference>
<dbReference type="PANTHER" id="PTHR30055:SF226">
    <property type="entry name" value="HTH-TYPE TRANSCRIPTIONAL REGULATOR PKSA"/>
    <property type="match status" value="1"/>
</dbReference>
<evidence type="ECO:0000256" key="2">
    <source>
        <dbReference type="PROSITE-ProRule" id="PRU00335"/>
    </source>
</evidence>
<evidence type="ECO:0000313" key="5">
    <source>
        <dbReference type="Proteomes" id="UP000006247"/>
    </source>
</evidence>